<dbReference type="SUPFAM" id="SSF54106">
    <property type="entry name" value="LysM domain"/>
    <property type="match status" value="2"/>
</dbReference>
<dbReference type="CDD" id="cd00118">
    <property type="entry name" value="LysM"/>
    <property type="match status" value="3"/>
</dbReference>
<dbReference type="PROSITE" id="PS51782">
    <property type="entry name" value="LYSM"/>
    <property type="match status" value="3"/>
</dbReference>
<feature type="domain" description="LysM" evidence="4">
    <location>
        <begin position="40"/>
        <end position="84"/>
    </location>
</feature>
<evidence type="ECO:0000256" key="1">
    <source>
        <dbReference type="ARBA" id="ARBA00010062"/>
    </source>
</evidence>
<name>A0ABR4YKT6_9BACT</name>
<protein>
    <recommendedName>
        <fullName evidence="4">LysM domain-containing protein</fullName>
    </recommendedName>
</protein>
<keyword evidence="6" id="KW-1185">Reference proteome</keyword>
<feature type="domain" description="LysM" evidence="4">
    <location>
        <begin position="180"/>
        <end position="231"/>
    </location>
</feature>
<dbReference type="Pfam" id="PF13458">
    <property type="entry name" value="Peripla_BP_6"/>
    <property type="match status" value="1"/>
</dbReference>
<dbReference type="Gene3D" id="3.10.350.10">
    <property type="entry name" value="LysM domain"/>
    <property type="match status" value="2"/>
</dbReference>
<organism evidence="5 6">
    <name type="scientific">Alistipes inops</name>
    <dbReference type="NCBI Taxonomy" id="1501391"/>
    <lineage>
        <taxon>Bacteria</taxon>
        <taxon>Pseudomonadati</taxon>
        <taxon>Bacteroidota</taxon>
        <taxon>Bacteroidia</taxon>
        <taxon>Bacteroidales</taxon>
        <taxon>Rikenellaceae</taxon>
        <taxon>Alistipes</taxon>
    </lineage>
</organism>
<dbReference type="Proteomes" id="UP000030889">
    <property type="component" value="Unassembled WGS sequence"/>
</dbReference>
<dbReference type="InterPro" id="IPR018392">
    <property type="entry name" value="LysM"/>
</dbReference>
<dbReference type="RefSeq" id="WP_035471810.1">
    <property type="nucleotide sequence ID" value="NZ_JRGF01000002.1"/>
</dbReference>
<comment type="similarity">
    <text evidence="1">Belongs to the leucine-binding protein family.</text>
</comment>
<dbReference type="InterPro" id="IPR028082">
    <property type="entry name" value="Peripla_BP_I"/>
</dbReference>
<reference evidence="5 6" key="1">
    <citation type="submission" date="2014-09" db="EMBL/GenBank/DDBJ databases">
        <title>Alistipes sp. 627, sp. nov., a novel member of the family Rikenellaceae isolated from human faeces.</title>
        <authorList>
            <person name="Shkoporov A.N."/>
            <person name="Chaplin A.V."/>
            <person name="Motuzova O.V."/>
            <person name="Kafarskaia L.I."/>
            <person name="Khokhlova E.V."/>
            <person name="Efimov B.A."/>
        </authorList>
    </citation>
    <scope>NUCLEOTIDE SEQUENCE [LARGE SCALE GENOMIC DNA]</scope>
    <source>
        <strain evidence="5 6">627</strain>
    </source>
</reference>
<accession>A0ABR4YKT6</accession>
<evidence type="ECO:0000313" key="6">
    <source>
        <dbReference type="Proteomes" id="UP000030889"/>
    </source>
</evidence>
<feature type="signal peptide" evidence="3">
    <location>
        <begin position="1"/>
        <end position="21"/>
    </location>
</feature>
<comment type="caution">
    <text evidence="5">The sequence shown here is derived from an EMBL/GenBank/DDBJ whole genome shotgun (WGS) entry which is preliminary data.</text>
</comment>
<dbReference type="EMBL" id="JRGF01000002">
    <property type="protein sequence ID" value="KHE42864.1"/>
    <property type="molecule type" value="Genomic_DNA"/>
</dbReference>
<keyword evidence="2 3" id="KW-0732">Signal</keyword>
<dbReference type="InterPro" id="IPR036779">
    <property type="entry name" value="LysM_dom_sf"/>
</dbReference>
<gene>
    <name evidence="5" type="ORF">LG35_02380</name>
</gene>
<sequence length="606" mass="66024">MMKSWLIVLAASVLLFGEAAAQAPGTRSSEVVSMAGTDYYLHRVAPGETVYSLSRLYGVAEERFYEDNPAVKEAGLKAGETVRVLCTDVPEIELSRRKMQRTFVTHTVQPGETTYSIAKRYSLAINTLIQDNPGLDPSHLKAGQELLIRKSEMDKTSPQQILSQMDDFASTLTEVSDEYVYHLVEMGETLYAISREYGVTVADIEAGNDVRGGLKAGVLLRIPVPGRELAAKDTAAGEAAGAVGGGEHPLLPGTEVPFRESRPYAGEMELALLLPLSDDNTVRASFMEFYEGALIAADELRNAGHSVVLNLFNTERSPETVRTITAAEAFRHSDVIIGPVYEDELAPVAEYSRLTGVPVVSPLADLGEGYGATVFSMSPEPSRRYEKMGPLFEGDKNIVFITSDVNDAAFEREMKAVVGGNPYQRVVYRKGTPSQQIDEMLAGSGTDNVFVVLAGDETGVDLILAALSSVQNSRLARSKRTGHIMVVGNSRWVRYRNLDRSLFFKLNVSFVTSYHADRGNEAVLDFDRRYIEAFGRVPSLYSYRGYDAVKMFGGAVAAGNAVPALSGSVMVPLQTPYRFETGAGGNTGNTEWALVTYGNDYTISVR</sequence>
<dbReference type="PANTHER" id="PTHR33734">
    <property type="entry name" value="LYSM DOMAIN-CONTAINING GPI-ANCHORED PROTEIN 2"/>
    <property type="match status" value="1"/>
</dbReference>
<dbReference type="Gene3D" id="3.40.50.2300">
    <property type="match status" value="2"/>
</dbReference>
<dbReference type="PANTHER" id="PTHR33734:SF22">
    <property type="entry name" value="MEMBRANE-BOUND LYTIC MUREIN TRANSGLYCOSYLASE D"/>
    <property type="match status" value="1"/>
</dbReference>
<feature type="chain" id="PRO_5047523221" description="LysM domain-containing protein" evidence="3">
    <location>
        <begin position="22"/>
        <end position="606"/>
    </location>
</feature>
<feature type="domain" description="LysM" evidence="4">
    <location>
        <begin position="104"/>
        <end position="148"/>
    </location>
</feature>
<evidence type="ECO:0000259" key="4">
    <source>
        <dbReference type="PROSITE" id="PS51782"/>
    </source>
</evidence>
<evidence type="ECO:0000256" key="2">
    <source>
        <dbReference type="ARBA" id="ARBA00022729"/>
    </source>
</evidence>
<dbReference type="SUPFAM" id="SSF53822">
    <property type="entry name" value="Periplasmic binding protein-like I"/>
    <property type="match status" value="1"/>
</dbReference>
<proteinExistence type="inferred from homology"/>
<dbReference type="SMART" id="SM00257">
    <property type="entry name" value="LysM"/>
    <property type="match status" value="3"/>
</dbReference>
<dbReference type="Pfam" id="PF01476">
    <property type="entry name" value="LysM"/>
    <property type="match status" value="3"/>
</dbReference>
<dbReference type="InterPro" id="IPR028081">
    <property type="entry name" value="Leu-bd"/>
</dbReference>
<evidence type="ECO:0000313" key="5">
    <source>
        <dbReference type="EMBL" id="KHE42864.1"/>
    </source>
</evidence>
<dbReference type="CDD" id="cd06268">
    <property type="entry name" value="PBP1_ABC_transporter_LIVBP-like"/>
    <property type="match status" value="1"/>
</dbReference>
<evidence type="ECO:0000256" key="3">
    <source>
        <dbReference type="SAM" id="SignalP"/>
    </source>
</evidence>